<dbReference type="GO" id="GO:0005886">
    <property type="term" value="C:plasma membrane"/>
    <property type="evidence" value="ECO:0007669"/>
    <property type="project" value="UniProtKB-SubCell"/>
</dbReference>
<dbReference type="Pfam" id="PF03279">
    <property type="entry name" value="Lip_A_acyltrans"/>
    <property type="match status" value="1"/>
</dbReference>
<gene>
    <name evidence="8" type="ORF">LX95_00814</name>
</gene>
<protein>
    <recommendedName>
        <fullName evidence="10">LPLAT superfamily acyltransferase</fullName>
    </recommendedName>
</protein>
<keyword evidence="2" id="KW-1003">Cell membrane</keyword>
<proteinExistence type="predicted"/>
<evidence type="ECO:0000256" key="5">
    <source>
        <dbReference type="ARBA" id="ARBA00023136"/>
    </source>
</evidence>
<evidence type="ECO:0000256" key="1">
    <source>
        <dbReference type="ARBA" id="ARBA00004533"/>
    </source>
</evidence>
<feature type="transmembrane region" description="Helical" evidence="7">
    <location>
        <begin position="21"/>
        <end position="43"/>
    </location>
</feature>
<dbReference type="RefSeq" id="WP_111540158.1">
    <property type="nucleotide sequence ID" value="NZ_QKYV01000002.1"/>
</dbReference>
<accession>A0A2W7K4Q6</accession>
<comment type="caution">
    <text evidence="8">The sequence shown here is derived from an EMBL/GenBank/DDBJ whole genome shotgun (WGS) entry which is preliminary data.</text>
</comment>
<dbReference type="GO" id="GO:0009247">
    <property type="term" value="P:glycolipid biosynthetic process"/>
    <property type="evidence" value="ECO:0007669"/>
    <property type="project" value="UniProtKB-ARBA"/>
</dbReference>
<evidence type="ECO:0000256" key="6">
    <source>
        <dbReference type="ARBA" id="ARBA00023315"/>
    </source>
</evidence>
<keyword evidence="4" id="KW-0808">Transferase</keyword>
<evidence type="ECO:0000313" key="9">
    <source>
        <dbReference type="Proteomes" id="UP000249542"/>
    </source>
</evidence>
<reference evidence="8 9" key="1">
    <citation type="submission" date="2018-06" db="EMBL/GenBank/DDBJ databases">
        <title>Genomic Encyclopedia of Archaeal and Bacterial Type Strains, Phase II (KMG-II): from individual species to whole genera.</title>
        <authorList>
            <person name="Goeker M."/>
        </authorList>
    </citation>
    <scope>NUCLEOTIDE SEQUENCE [LARGE SCALE GENOMIC DNA]</scope>
    <source>
        <strain evidence="8 9">DSM 15361</strain>
    </source>
</reference>
<evidence type="ECO:0000256" key="4">
    <source>
        <dbReference type="ARBA" id="ARBA00022679"/>
    </source>
</evidence>
<evidence type="ECO:0000256" key="7">
    <source>
        <dbReference type="SAM" id="Phobius"/>
    </source>
</evidence>
<evidence type="ECO:0000256" key="3">
    <source>
        <dbReference type="ARBA" id="ARBA00022519"/>
    </source>
</evidence>
<dbReference type="AlphaFoldDB" id="A0A2W7K4Q6"/>
<dbReference type="InterPro" id="IPR004960">
    <property type="entry name" value="LipA_acyltrans"/>
</dbReference>
<dbReference type="Proteomes" id="UP000249542">
    <property type="component" value="Unassembled WGS sequence"/>
</dbReference>
<dbReference type="GO" id="GO:0016746">
    <property type="term" value="F:acyltransferase activity"/>
    <property type="evidence" value="ECO:0007669"/>
    <property type="project" value="UniProtKB-KW"/>
</dbReference>
<keyword evidence="5 7" id="KW-0472">Membrane</keyword>
<keyword evidence="3" id="KW-0997">Cell inner membrane</keyword>
<dbReference type="EMBL" id="QKYV01000002">
    <property type="protein sequence ID" value="PZW42500.1"/>
    <property type="molecule type" value="Genomic_DNA"/>
</dbReference>
<evidence type="ECO:0000313" key="8">
    <source>
        <dbReference type="EMBL" id="PZW42500.1"/>
    </source>
</evidence>
<dbReference type="PANTHER" id="PTHR30606:SF9">
    <property type="entry name" value="LIPID A BIOSYNTHESIS LAUROYLTRANSFERASE"/>
    <property type="match status" value="1"/>
</dbReference>
<organism evidence="8 9">
    <name type="scientific">Mesonia algae</name>
    <dbReference type="NCBI Taxonomy" id="213248"/>
    <lineage>
        <taxon>Bacteria</taxon>
        <taxon>Pseudomonadati</taxon>
        <taxon>Bacteroidota</taxon>
        <taxon>Flavobacteriia</taxon>
        <taxon>Flavobacteriales</taxon>
        <taxon>Flavobacteriaceae</taxon>
        <taxon>Mesonia</taxon>
    </lineage>
</organism>
<keyword evidence="7" id="KW-0812">Transmembrane</keyword>
<evidence type="ECO:0008006" key="10">
    <source>
        <dbReference type="Google" id="ProtNLM"/>
    </source>
</evidence>
<keyword evidence="7" id="KW-1133">Transmembrane helix</keyword>
<keyword evidence="6" id="KW-0012">Acyltransferase</keyword>
<dbReference type="PANTHER" id="PTHR30606">
    <property type="entry name" value="LIPID A BIOSYNTHESIS LAUROYL ACYLTRANSFERASE"/>
    <property type="match status" value="1"/>
</dbReference>
<keyword evidence="9" id="KW-1185">Reference proteome</keyword>
<dbReference type="CDD" id="cd07984">
    <property type="entry name" value="LPLAT_LABLAT-like"/>
    <property type="match status" value="1"/>
</dbReference>
<comment type="subcellular location">
    <subcellularLocation>
        <location evidence="1">Cell inner membrane</location>
    </subcellularLocation>
</comment>
<evidence type="ECO:0000256" key="2">
    <source>
        <dbReference type="ARBA" id="ARBA00022475"/>
    </source>
</evidence>
<name>A0A2W7K4Q6_9FLAO</name>
<sequence length="293" mass="34462">MADWKGQSKGSILGYKIFIFFIKYLGLRASYGLLYFVAFYFVFSSYTTSRNIYTYYHRRLNYSKFKAMMSIFTSYVQFGKTLIDRVAVTVGLKNRFTFEFDGIKNIKALIAQGKGGIIFTAHIGNFNISRSFFTEISDTEINIHMVVTDTEHEQIKNYLNSITGESKLKFIIVKEDLSHIFLINKAIQNNELLVFAADRSGEGKHLKELFLGKEAQFFQGPFKLAAQKKLPILFAYIMREKKFHYHFYARPFIPNNYNAIEILKGYTESLENMVKEYPHQWFNFYDFWKEYKS</sequence>